<keyword evidence="3 5" id="KW-0539">Nucleus</keyword>
<dbReference type="FunFam" id="2.30.29.150:FF:000003">
    <property type="entry name" value="FACT complex subunit SPT16"/>
    <property type="match status" value="1"/>
</dbReference>
<keyword evidence="6" id="KW-0235">DNA replication</keyword>
<keyword evidence="6" id="KW-0805">Transcription regulation</keyword>
<dbReference type="Pfam" id="PF00505">
    <property type="entry name" value="HMG_box"/>
    <property type="match status" value="1"/>
</dbReference>
<feature type="region of interest" description="Disordered" evidence="7">
    <location>
        <begin position="354"/>
        <end position="394"/>
    </location>
</feature>
<dbReference type="GO" id="GO:0031491">
    <property type="term" value="F:nucleosome binding"/>
    <property type="evidence" value="ECO:0007669"/>
    <property type="project" value="TreeGrafter"/>
</dbReference>
<keyword evidence="6" id="KW-0227">DNA damage</keyword>
<dbReference type="Pfam" id="PF24824">
    <property type="entry name" value="PH_SPT16"/>
    <property type="match status" value="1"/>
</dbReference>
<dbReference type="InterPro" id="IPR011993">
    <property type="entry name" value="PH-like_dom_sf"/>
</dbReference>
<feature type="domain" description="EF-hand" evidence="9">
    <location>
        <begin position="1707"/>
        <end position="1742"/>
    </location>
</feature>
<dbReference type="Pfam" id="PF14826">
    <property type="entry name" value="FACT-Spt16_Nlob"/>
    <property type="match status" value="1"/>
</dbReference>
<sequence>MESECSLKTMEDAELKVQQALCYLILSVFAAYWLRSPYSRSSDNYLTITGSGHPFLTSAETFHTPSLGDEEFEIPPISLDPDPSLAVTDVVGHFDELRDPAVSGGSTGPDASYSGPFTTQGLDHLTMSGGLIGTTLNMDLGHSIGSQYTSTSPVTIDVPLSDINHSLLGHSQLTTIDQSELSSQLGLSLGGGAILPRPQTPEEQLSATPSPSSSLHEEDSEDFKKVSEKQGLVESPVAVSPSLVGVVATGGSTVVRKAKPPKKSKKKKDPNEPQKPVSAYALFFRDTQAAIKGQNPNATFGEVSKIVASMWDSLGEDQKQVYKRKTEAAKKEYLKALAVYKANQLSQNVEVMDTEPVQPAPSPSPPPPPPPPPPPAPKPAPKRSHSAVSNSNNNTITNICTSNIILNHPQVITRSRTGAIAPQSSNQHSSASSQQTTTPTVAKIIISKQILSGAGRQIPTSMVTVLPATRGLQIQTAPAVTTVSPAPARPLLSQPPPLQQIPPPRLQQMVHPQPPPPLQAKPRGAGLAVTAAAVPPPPLQIKIVPAPVPVQIQAEPAPVAQPPPPPPPLLVSATSCSPPSETLEVTPDGNVSNSSPVVAEVHEEPEELHPEEVEVQLVSGSPPTQEMPSPPTSRCLRDGCPNPAVESKDWDREYCSNECVATHCRCLTTRAEDSSSQAVESMQLPLTAIRAPNQAVENSIPHGALRVVGESPSAMEAATKRPGGASAFSVTTADPRSVLRKVEILKGEDEFSKIDAIVVSVGVDEEIVYAKSTALQTWLFGYELTDTIMIFCESKIVFMASKKKVEFLKQIANTKGNENANGVPPITLLVREKNESNKGNFDKMIEAIKGSKGGKTIGVFTKDKFPGEFMKSWNDALNKEGLEKKVRHSKLAESVEKAIEEKKYLAGADPSTVEMCYPPIIQSGGNYNLKFSVVSDKNYMHFGAVTCAMGIRYKSYCSNLVRTLMVDPPQEMQDNYNFLLQVEEELQKEMKNGAKLCDVYNAVIDFVKKEKPDLVSKLTKNLGFAMGIEFREGSLVLNNKNQYKLKKGMVFSVNLGFSDMINKDGKKEEQKKYALFIGDTVQINENEDEEEDEEDKDEAEELLGRGARAALITERTRNEMTAEEKRRAHQKELANQMNEEAKRRLTEQKGEQQTQKARKSNVSYKNASQMPKEKEIREMKIYIDKKYETVIMPVFGIATPFHIATIKNISMSVEGDYTYLRINFYCPGSALGRNEGNIFPNPEATFVKEITYRASNLKNPGDTSVPSMNLQNAFRIIKEVQKRYKTREAEEKEKEGIVKQDSLVINLNRSNPKLKDLYIRPNIAQKRMQGSLEAHTNGFRFTSVRGDKVDILYNNIKHSLFQPCDGEMIIVLHFHLKNAIMFGKKRHTDVQFYTEVGEITTDLGKHQHMHDRDDLYAEQPPFVVTLDEVELVHFERVQFHLKNFDIVIVYKDYNKKVTMINAVPINSLDPIKDWLKIKVKGQRASSTEAPILVAAPHSSFMDAVVEIPCDLASVMSRSENLSIPVLGALLRFSQSILVSRQDPESRRKGVEELKRRVCSAGRWSQILIFPEGTTTNGKALIKFKPGAFISGVPIQPVLIRYTNKLFLPVYYPDEDEKSNPVLFASNVQRLMGNHGQHNLQMNLEELIEKCHKGVGPRLRMEQFSSLINTLPENVIQKIFSIFGKGPEEHLDLRVFVVCLAVTDRRWAVDEVLELAFKLFDGDRKGYLSEDEFASFLQSLLTCPDLDSAEIFQETYKKQQSRLTLGEMFNYAGMWIF</sequence>
<dbReference type="GO" id="GO:0047184">
    <property type="term" value="F:1-acylglycerophosphocholine O-acyltransferase activity"/>
    <property type="evidence" value="ECO:0007669"/>
    <property type="project" value="UniProtKB-ARBA"/>
</dbReference>
<dbReference type="InterPro" id="IPR045252">
    <property type="entry name" value="LPCAT1-like"/>
</dbReference>
<dbReference type="CDD" id="cd01091">
    <property type="entry name" value="CDC68-like"/>
    <property type="match status" value="1"/>
</dbReference>
<feature type="compositionally biased region" description="Acidic residues" evidence="7">
    <location>
        <begin position="1085"/>
        <end position="1101"/>
    </location>
</feature>
<comment type="subunit">
    <text evidence="6">Component of the FACT complex.</text>
</comment>
<dbReference type="PANTHER" id="PTHR13980:SF15">
    <property type="entry name" value="FACT COMPLEX SUBUNIT SPT16"/>
    <property type="match status" value="1"/>
</dbReference>
<comment type="subcellular location">
    <subcellularLocation>
        <location evidence="6">Nucleus</location>
    </subcellularLocation>
    <subcellularLocation>
        <location evidence="6">Chromosome</location>
    </subcellularLocation>
</comment>
<evidence type="ECO:0000313" key="10">
    <source>
        <dbReference type="EMBL" id="KAG2462091.1"/>
    </source>
</evidence>
<dbReference type="PROSITE" id="PS50118">
    <property type="entry name" value="HMG_BOX_2"/>
    <property type="match status" value="1"/>
</dbReference>
<dbReference type="GO" id="GO:0005509">
    <property type="term" value="F:calcium ion binding"/>
    <property type="evidence" value="ECO:0007669"/>
    <property type="project" value="InterPro"/>
</dbReference>
<dbReference type="InterPro" id="IPR056595">
    <property type="entry name" value="Fact-SPT16_PH"/>
</dbReference>
<dbReference type="SUPFAM" id="SSF69593">
    <property type="entry name" value="Glycerol-3-phosphate (1)-acyltransferase"/>
    <property type="match status" value="1"/>
</dbReference>
<dbReference type="PANTHER" id="PTHR13980">
    <property type="entry name" value="CDC68 RELATED"/>
    <property type="match status" value="1"/>
</dbReference>
<dbReference type="GO" id="GO:0006281">
    <property type="term" value="P:DNA repair"/>
    <property type="evidence" value="ECO:0007669"/>
    <property type="project" value="UniProtKB-UniRule"/>
</dbReference>
<dbReference type="Proteomes" id="UP000886611">
    <property type="component" value="Unassembled WGS sequence"/>
</dbReference>
<dbReference type="GO" id="GO:0032786">
    <property type="term" value="P:positive regulation of DNA-templated transcription, elongation"/>
    <property type="evidence" value="ECO:0007669"/>
    <property type="project" value="UniProtKB-ARBA"/>
</dbReference>
<keyword evidence="2 5" id="KW-0238">DNA-binding</keyword>
<dbReference type="Gene3D" id="1.10.30.10">
    <property type="entry name" value="High mobility group box domain"/>
    <property type="match status" value="1"/>
</dbReference>
<dbReference type="FunFam" id="1.10.30.10:FF:000005">
    <property type="entry name" value="TOX high mobility group box family member 3"/>
    <property type="match status" value="1"/>
</dbReference>
<comment type="function">
    <text evidence="6">Component of the FACT complex, a general chromatin factor that acts to reorganize nucleosomes. The FACT complex is involved in multiple processes that require DNA as a template such as mRNA elongation, DNA replication and DNA repair. During transcription elongation the FACT complex acts as a histone chaperone that both destabilizes and restores nucleosomal structure. It facilitates the passage of RNA polymerase II and transcription by promoting the dissociation of one histone H2A-H2B dimer from the nucleosome, then subsequently promotes the reestablishment of the nucleosome following the passage of RNA polymerase II.</text>
</comment>
<feature type="DNA-binding region" description="HMG box" evidence="5">
    <location>
        <begin position="273"/>
        <end position="341"/>
    </location>
</feature>
<dbReference type="InterPro" id="IPR002048">
    <property type="entry name" value="EF_hand_dom"/>
</dbReference>
<gene>
    <name evidence="10" type="primary">Supt16h</name>
    <name evidence="10" type="ORF">GTO96_0000215</name>
</gene>
<comment type="caution">
    <text evidence="10">The sequence shown here is derived from an EMBL/GenBank/DDBJ whole genome shotgun (WGS) entry which is preliminary data.</text>
</comment>
<feature type="region of interest" description="Disordered" evidence="7">
    <location>
        <begin position="1084"/>
        <end position="1103"/>
    </location>
</feature>
<evidence type="ECO:0000256" key="2">
    <source>
        <dbReference type="ARBA" id="ARBA00023125"/>
    </source>
</evidence>
<dbReference type="SMART" id="SM01287">
    <property type="entry name" value="Rtt106"/>
    <property type="match status" value="1"/>
</dbReference>
<dbReference type="SUPFAM" id="SSF47473">
    <property type="entry name" value="EF-hand"/>
    <property type="match status" value="1"/>
</dbReference>
<dbReference type="GO" id="GO:0006368">
    <property type="term" value="P:transcription elongation by RNA polymerase II"/>
    <property type="evidence" value="ECO:0007669"/>
    <property type="project" value="TreeGrafter"/>
</dbReference>
<feature type="region of interest" description="Disordered" evidence="7">
    <location>
        <begin position="189"/>
        <end position="229"/>
    </location>
</feature>
<feature type="compositionally biased region" description="Basic residues" evidence="7">
    <location>
        <begin position="256"/>
        <end position="268"/>
    </location>
</feature>
<dbReference type="SMART" id="SM00398">
    <property type="entry name" value="HMG"/>
    <property type="match status" value="1"/>
</dbReference>
<dbReference type="SMART" id="SM00054">
    <property type="entry name" value="EFh"/>
    <property type="match status" value="1"/>
</dbReference>
<dbReference type="SMART" id="SM00563">
    <property type="entry name" value="PlsC"/>
    <property type="match status" value="1"/>
</dbReference>
<keyword evidence="6" id="KW-0234">DNA repair</keyword>
<dbReference type="CDD" id="cd21995">
    <property type="entry name" value="HMG-box_TOX-like"/>
    <property type="match status" value="1"/>
</dbReference>
<dbReference type="InterPro" id="IPR011992">
    <property type="entry name" value="EF-hand-dom_pair"/>
</dbReference>
<feature type="region of interest" description="Disordered" evidence="7">
    <location>
        <begin position="254"/>
        <end position="276"/>
    </location>
</feature>
<feature type="region of interest" description="Disordered" evidence="7">
    <location>
        <begin position="485"/>
        <end position="523"/>
    </location>
</feature>
<dbReference type="InterPro" id="IPR002123">
    <property type="entry name" value="Plipid/glycerol_acylTrfase"/>
</dbReference>
<dbReference type="InterPro" id="IPR013953">
    <property type="entry name" value="FACT_SPT16_M"/>
</dbReference>
<dbReference type="InterPro" id="IPR013719">
    <property type="entry name" value="RTT106/SPT16-like_middle_dom"/>
</dbReference>
<proteinExistence type="inferred from homology"/>
<evidence type="ECO:0000256" key="1">
    <source>
        <dbReference type="ARBA" id="ARBA00005074"/>
    </source>
</evidence>
<dbReference type="FunFam" id="2.30.29.210:FF:000001">
    <property type="entry name" value="FACT complex subunit spt16"/>
    <property type="match status" value="1"/>
</dbReference>
<dbReference type="GO" id="GO:0035101">
    <property type="term" value="C:FACT complex"/>
    <property type="evidence" value="ECO:0007669"/>
    <property type="project" value="UniProtKB-UniRule"/>
</dbReference>
<dbReference type="GO" id="GO:0006260">
    <property type="term" value="P:DNA replication"/>
    <property type="evidence" value="ECO:0007669"/>
    <property type="project" value="UniProtKB-KW"/>
</dbReference>
<dbReference type="SMART" id="SM01286">
    <property type="entry name" value="SPT16"/>
    <property type="match status" value="1"/>
</dbReference>
<evidence type="ECO:0000256" key="5">
    <source>
        <dbReference type="PROSITE-ProRule" id="PRU00267"/>
    </source>
</evidence>
<evidence type="ECO:0000256" key="3">
    <source>
        <dbReference type="ARBA" id="ARBA00023242"/>
    </source>
</evidence>
<evidence type="ECO:0000256" key="7">
    <source>
        <dbReference type="SAM" id="MobiDB-lite"/>
    </source>
</evidence>
<dbReference type="InterPro" id="IPR009071">
    <property type="entry name" value="HMG_box_dom"/>
</dbReference>
<keyword evidence="11" id="KW-1185">Reference proteome</keyword>
<dbReference type="SUPFAM" id="SSF47095">
    <property type="entry name" value="HMG-box"/>
    <property type="match status" value="1"/>
</dbReference>
<dbReference type="Gene3D" id="2.30.29.210">
    <property type="entry name" value="FACT complex subunit Spt16p/Cdc68p"/>
    <property type="match status" value="1"/>
</dbReference>
<dbReference type="Pfam" id="PF01553">
    <property type="entry name" value="Acyltransferase"/>
    <property type="match status" value="1"/>
</dbReference>
<keyword evidence="6" id="KW-0158">Chromosome</keyword>
<dbReference type="InterPro" id="IPR029149">
    <property type="entry name" value="Creatin/AminoP/Spt16_N"/>
</dbReference>
<feature type="non-terminal residue" evidence="10">
    <location>
        <position position="1"/>
    </location>
</feature>
<dbReference type="InterPro" id="IPR033825">
    <property type="entry name" value="Spt16_M24"/>
</dbReference>
<comment type="pathway">
    <text evidence="4">Phospholipid metabolism.</text>
</comment>
<dbReference type="Gene3D" id="2.30.29.30">
    <property type="entry name" value="Pleckstrin-homology domain (PH domain)/Phosphotyrosine-binding domain (PTB)"/>
    <property type="match status" value="1"/>
</dbReference>
<evidence type="ECO:0000259" key="8">
    <source>
        <dbReference type="PROSITE" id="PS50118"/>
    </source>
</evidence>
<keyword evidence="6" id="KW-0804">Transcription</keyword>
<dbReference type="Pfam" id="PF08644">
    <property type="entry name" value="SPT16"/>
    <property type="match status" value="1"/>
</dbReference>
<comment type="similarity">
    <text evidence="6">Belongs to the peptidase M24 family. SPT16 subfamily.</text>
</comment>
<feature type="region of interest" description="Disordered" evidence="7">
    <location>
        <begin position="573"/>
        <end position="593"/>
    </location>
</feature>
<evidence type="ECO:0000256" key="6">
    <source>
        <dbReference type="RuleBase" id="RU367052"/>
    </source>
</evidence>
<dbReference type="SUPFAM" id="SSF55920">
    <property type="entry name" value="Creatinase/aminopeptidase"/>
    <property type="match status" value="1"/>
</dbReference>
<feature type="domain" description="HMG box" evidence="8">
    <location>
        <begin position="273"/>
        <end position="341"/>
    </location>
</feature>
<feature type="compositionally biased region" description="Basic and acidic residues" evidence="7">
    <location>
        <begin position="1139"/>
        <end position="1150"/>
    </location>
</feature>
<feature type="compositionally biased region" description="Polar residues" evidence="7">
    <location>
        <begin position="1151"/>
        <end position="1169"/>
    </location>
</feature>
<evidence type="ECO:0000259" key="9">
    <source>
        <dbReference type="PROSITE" id="PS50222"/>
    </source>
</evidence>
<dbReference type="PROSITE" id="PS50222">
    <property type="entry name" value="EF_HAND_2"/>
    <property type="match status" value="1"/>
</dbReference>
<protein>
    <recommendedName>
        <fullName evidence="6">FACT complex subunit</fullName>
    </recommendedName>
</protein>
<accession>A0A8X8BPX3</accession>
<dbReference type="CDD" id="cd07991">
    <property type="entry name" value="LPLAT_LPCAT1-like"/>
    <property type="match status" value="1"/>
</dbReference>
<evidence type="ECO:0000313" key="11">
    <source>
        <dbReference type="Proteomes" id="UP000886611"/>
    </source>
</evidence>
<feature type="compositionally biased region" description="Polar residues" evidence="7">
    <location>
        <begin position="201"/>
        <end position="214"/>
    </location>
</feature>
<dbReference type="FunFam" id="3.90.230.10:FF:000005">
    <property type="entry name" value="FACT complex subunit spt16"/>
    <property type="match status" value="1"/>
</dbReference>
<dbReference type="EMBL" id="JAATIS010004040">
    <property type="protein sequence ID" value="KAG2462091.1"/>
    <property type="molecule type" value="Genomic_DNA"/>
</dbReference>
<feature type="non-terminal residue" evidence="10">
    <location>
        <position position="1776"/>
    </location>
</feature>
<dbReference type="SMART" id="SM01285">
    <property type="entry name" value="FACT-Spt16_Nlob"/>
    <property type="match status" value="1"/>
</dbReference>
<dbReference type="Gene3D" id="3.40.350.10">
    <property type="entry name" value="Creatinase/prolidase N-terminal domain"/>
    <property type="match status" value="1"/>
</dbReference>
<dbReference type="GO" id="GO:0003677">
    <property type="term" value="F:DNA binding"/>
    <property type="evidence" value="ECO:0007669"/>
    <property type="project" value="UniProtKB-UniRule"/>
</dbReference>
<organism evidence="10 11">
    <name type="scientific">Polypterus senegalus</name>
    <name type="common">Senegal bichir</name>
    <dbReference type="NCBI Taxonomy" id="55291"/>
    <lineage>
        <taxon>Eukaryota</taxon>
        <taxon>Metazoa</taxon>
        <taxon>Chordata</taxon>
        <taxon>Craniata</taxon>
        <taxon>Vertebrata</taxon>
        <taxon>Euteleostomi</taxon>
        <taxon>Actinopterygii</taxon>
        <taxon>Polypteriformes</taxon>
        <taxon>Polypteridae</taxon>
        <taxon>Polypterus</taxon>
    </lineage>
</organism>
<evidence type="ECO:0000256" key="4">
    <source>
        <dbReference type="ARBA" id="ARBA00025707"/>
    </source>
</evidence>
<feature type="region of interest" description="Disordered" evidence="7">
    <location>
        <begin position="1139"/>
        <end position="1170"/>
    </location>
</feature>
<dbReference type="Gene3D" id="2.30.29.150">
    <property type="match status" value="1"/>
</dbReference>
<name>A0A8X8BPX3_POLSE</name>
<feature type="compositionally biased region" description="Pro residues" evidence="7">
    <location>
        <begin position="493"/>
        <end position="505"/>
    </location>
</feature>
<dbReference type="InterPro" id="IPR040258">
    <property type="entry name" value="Spt16"/>
</dbReference>
<dbReference type="InterPro" id="IPR036005">
    <property type="entry name" value="Creatinase/aminopeptidase-like"/>
</dbReference>
<dbReference type="InterPro" id="IPR029148">
    <property type="entry name" value="FACT-SPT16_Nlobe"/>
</dbReference>
<dbReference type="FunFam" id="3.40.350.10:FF:000005">
    <property type="entry name" value="SPT16 homolog, facilitates chromatin-remodeling subunit"/>
    <property type="match status" value="1"/>
</dbReference>
<comment type="pathway">
    <text evidence="1">Lipid metabolism; phospholipid metabolism.</text>
</comment>
<dbReference type="InterPro" id="IPR036910">
    <property type="entry name" value="HMG_box_dom_sf"/>
</dbReference>
<feature type="compositionally biased region" description="Pro residues" evidence="7">
    <location>
        <begin position="358"/>
        <end position="379"/>
    </location>
</feature>
<reference evidence="10 11" key="1">
    <citation type="journal article" date="2021" name="Cell">
        <title>Tracing the genetic footprints of vertebrate landing in non-teleost ray-finned fishes.</title>
        <authorList>
            <person name="Bi X."/>
            <person name="Wang K."/>
            <person name="Yang L."/>
            <person name="Pan H."/>
            <person name="Jiang H."/>
            <person name="Wei Q."/>
            <person name="Fang M."/>
            <person name="Yu H."/>
            <person name="Zhu C."/>
            <person name="Cai Y."/>
            <person name="He Y."/>
            <person name="Gan X."/>
            <person name="Zeng H."/>
            <person name="Yu D."/>
            <person name="Zhu Y."/>
            <person name="Jiang H."/>
            <person name="Qiu Q."/>
            <person name="Yang H."/>
            <person name="Zhang Y.E."/>
            <person name="Wang W."/>
            <person name="Zhu M."/>
            <person name="He S."/>
            <person name="Zhang G."/>
        </authorList>
    </citation>
    <scope>NUCLEOTIDE SEQUENCE [LARGE SCALE GENOMIC DNA]</scope>
    <source>
        <strain evidence="10">Bchr_013</strain>
    </source>
</reference>
<dbReference type="Gene3D" id="1.10.238.10">
    <property type="entry name" value="EF-hand"/>
    <property type="match status" value="1"/>
</dbReference>